<keyword evidence="3" id="KW-0472">Membrane</keyword>
<evidence type="ECO:0000256" key="3">
    <source>
        <dbReference type="SAM" id="Phobius"/>
    </source>
</evidence>
<protein>
    <submittedName>
        <fullName evidence="5">Acetylhydrolase</fullName>
    </submittedName>
</protein>
<reference evidence="5 6" key="1">
    <citation type="submission" date="2020-08" db="EMBL/GenBank/DDBJ databases">
        <title>Genome public.</title>
        <authorList>
            <person name="Liu C."/>
            <person name="Sun Q."/>
        </authorList>
    </citation>
    <scope>NUCLEOTIDE SEQUENCE [LARGE SCALE GENOMIC DNA]</scope>
    <source>
        <strain evidence="5 6">NSJ-26</strain>
    </source>
</reference>
<dbReference type="RefSeq" id="WP_249323756.1">
    <property type="nucleotide sequence ID" value="NZ_JACRTK010000003.1"/>
</dbReference>
<evidence type="ECO:0000256" key="2">
    <source>
        <dbReference type="SAM" id="MobiDB-lite"/>
    </source>
</evidence>
<feature type="region of interest" description="Disordered" evidence="2">
    <location>
        <begin position="48"/>
        <end position="74"/>
    </location>
</feature>
<evidence type="ECO:0000313" key="6">
    <source>
        <dbReference type="Proteomes" id="UP000601522"/>
    </source>
</evidence>
<dbReference type="Pfam" id="PF13472">
    <property type="entry name" value="Lipase_GDSL_2"/>
    <property type="match status" value="1"/>
</dbReference>
<dbReference type="SUPFAM" id="SSF52266">
    <property type="entry name" value="SGNH hydrolase"/>
    <property type="match status" value="1"/>
</dbReference>
<dbReference type="Proteomes" id="UP000601522">
    <property type="component" value="Unassembled WGS sequence"/>
</dbReference>
<keyword evidence="3" id="KW-1133">Transmembrane helix</keyword>
<comment type="caution">
    <text evidence="5">The sequence shown here is derived from an EMBL/GenBank/DDBJ whole genome shotgun (WGS) entry which is preliminary data.</text>
</comment>
<keyword evidence="1" id="KW-0175">Coiled coil</keyword>
<dbReference type="InterPro" id="IPR036514">
    <property type="entry name" value="SGNH_hydro_sf"/>
</dbReference>
<accession>A0A926F2R5</accession>
<gene>
    <name evidence="5" type="ORF">H8689_07305</name>
</gene>
<keyword evidence="3" id="KW-0812">Transmembrane</keyword>
<dbReference type="EMBL" id="JACRTK010000003">
    <property type="protein sequence ID" value="MBC8590917.1"/>
    <property type="molecule type" value="Genomic_DNA"/>
</dbReference>
<evidence type="ECO:0000256" key="1">
    <source>
        <dbReference type="SAM" id="Coils"/>
    </source>
</evidence>
<feature type="coiled-coil region" evidence="1">
    <location>
        <begin position="105"/>
        <end position="139"/>
    </location>
</feature>
<evidence type="ECO:0000313" key="5">
    <source>
        <dbReference type="EMBL" id="MBC8590917.1"/>
    </source>
</evidence>
<proteinExistence type="predicted"/>
<dbReference type="Gene3D" id="3.40.50.1110">
    <property type="entry name" value="SGNH hydrolase"/>
    <property type="match status" value="1"/>
</dbReference>
<keyword evidence="6" id="KW-1185">Reference proteome</keyword>
<feature type="domain" description="SGNH hydrolase-type esterase" evidence="4">
    <location>
        <begin position="156"/>
        <end position="308"/>
    </location>
</feature>
<evidence type="ECO:0000259" key="4">
    <source>
        <dbReference type="Pfam" id="PF13472"/>
    </source>
</evidence>
<sequence>MKKGKIGIIHKRKNRIKINYKRLSLSFMIAFIIILAIVKVSEEILAKSHRDISKKPGQETSIHDDTDKDTEGDLPIKKKIPLNVEKNISNKKTNEINIEKVDKTEKKAEKRKEGKVEKIDKVEKEKVDINEEINKEINKEEKAKNYKEIFKNDLFLGDSITDSLSFYGLLDKPNVVAKLGLTARKAINIVDDVVQNKPNNVFILLGSNDVSTGESSRQFSNEYNELVQAIKSRLPGVNIYINSILPVEAKVKRKDPLLTNKNINDFNRALIDMVGLEDIRYLNIAPIVEKDPNLFEPDGIHMKYKFYKIYLDYLIENVKKTKE</sequence>
<name>A0A926F2R5_9FIRM</name>
<organism evidence="5 6">
    <name type="scientific">Wansuia hejianensis</name>
    <dbReference type="NCBI Taxonomy" id="2763667"/>
    <lineage>
        <taxon>Bacteria</taxon>
        <taxon>Bacillati</taxon>
        <taxon>Bacillota</taxon>
        <taxon>Clostridia</taxon>
        <taxon>Lachnospirales</taxon>
        <taxon>Lachnospiraceae</taxon>
        <taxon>Wansuia</taxon>
    </lineage>
</organism>
<dbReference type="AlphaFoldDB" id="A0A926F2R5"/>
<dbReference type="InterPro" id="IPR013830">
    <property type="entry name" value="SGNH_hydro"/>
</dbReference>
<feature type="transmembrane region" description="Helical" evidence="3">
    <location>
        <begin position="20"/>
        <end position="38"/>
    </location>
</feature>